<keyword evidence="5 12" id="KW-0812">Transmembrane</keyword>
<evidence type="ECO:0000256" key="7">
    <source>
        <dbReference type="ARBA" id="ARBA00022801"/>
    </source>
</evidence>
<dbReference type="Gene3D" id="1.20.1560.10">
    <property type="entry name" value="ABC transporter type 1, transmembrane domain"/>
    <property type="match status" value="1"/>
</dbReference>
<evidence type="ECO:0000259" key="15">
    <source>
        <dbReference type="PROSITE" id="PS50990"/>
    </source>
</evidence>
<evidence type="ECO:0000256" key="5">
    <source>
        <dbReference type="ARBA" id="ARBA00022692"/>
    </source>
</evidence>
<evidence type="ECO:0000313" key="16">
    <source>
        <dbReference type="EMBL" id="QHT65263.1"/>
    </source>
</evidence>
<keyword evidence="7" id="KW-0378">Hydrolase</keyword>
<evidence type="ECO:0000256" key="8">
    <source>
        <dbReference type="ARBA" id="ARBA00022840"/>
    </source>
</evidence>
<dbReference type="GO" id="GO:0006508">
    <property type="term" value="P:proteolysis"/>
    <property type="evidence" value="ECO:0007669"/>
    <property type="project" value="UniProtKB-KW"/>
</dbReference>
<evidence type="ECO:0000259" key="13">
    <source>
        <dbReference type="PROSITE" id="PS50893"/>
    </source>
</evidence>
<feature type="domain" description="Peptidase C39" evidence="15">
    <location>
        <begin position="9"/>
        <end position="133"/>
    </location>
</feature>
<dbReference type="EMBL" id="CP048222">
    <property type="protein sequence ID" value="QHT70885.1"/>
    <property type="molecule type" value="Genomic_DNA"/>
</dbReference>
<evidence type="ECO:0000313" key="17">
    <source>
        <dbReference type="EMBL" id="QHT70885.1"/>
    </source>
</evidence>
<dbReference type="Gene3D" id="3.90.70.10">
    <property type="entry name" value="Cysteine proteinases"/>
    <property type="match status" value="1"/>
</dbReference>
<dbReference type="GO" id="GO:0005886">
    <property type="term" value="C:plasma membrane"/>
    <property type="evidence" value="ECO:0007669"/>
    <property type="project" value="UniProtKB-SubCell"/>
</dbReference>
<dbReference type="FunFam" id="3.40.50.300:FF:000221">
    <property type="entry name" value="Multidrug ABC transporter ATP-binding protein"/>
    <property type="match status" value="1"/>
</dbReference>
<dbReference type="InterPro" id="IPR017871">
    <property type="entry name" value="ABC_transporter-like_CS"/>
</dbReference>
<dbReference type="Proteomes" id="UP000480178">
    <property type="component" value="Chromosome"/>
</dbReference>
<dbReference type="PANTHER" id="PTHR43394:SF1">
    <property type="entry name" value="ATP-BINDING CASSETTE SUB-FAMILY B MEMBER 10, MITOCHONDRIAL"/>
    <property type="match status" value="1"/>
</dbReference>
<dbReference type="PROSITE" id="PS00211">
    <property type="entry name" value="ABC_TRANSPORTER_1"/>
    <property type="match status" value="1"/>
</dbReference>
<dbReference type="RefSeq" id="WP_162441351.1">
    <property type="nucleotide sequence ID" value="NZ_CP048222.1"/>
</dbReference>
<organism evidence="17 18">
    <name type="scientific">Rhodocytophaga rosea</name>
    <dbReference type="NCBI Taxonomy" id="2704465"/>
    <lineage>
        <taxon>Bacteria</taxon>
        <taxon>Pseudomonadati</taxon>
        <taxon>Bacteroidota</taxon>
        <taxon>Cytophagia</taxon>
        <taxon>Cytophagales</taxon>
        <taxon>Rhodocytophagaceae</taxon>
        <taxon>Rhodocytophaga</taxon>
    </lineage>
</organism>
<accession>A0A6C0GS16</accession>
<dbReference type="AlphaFoldDB" id="A0A6C0GS16"/>
<dbReference type="GO" id="GO:0008234">
    <property type="term" value="F:cysteine-type peptidase activity"/>
    <property type="evidence" value="ECO:0007669"/>
    <property type="project" value="InterPro"/>
</dbReference>
<dbReference type="InterPro" id="IPR027417">
    <property type="entry name" value="P-loop_NTPase"/>
</dbReference>
<dbReference type="KEGG" id="rhoz:GXP67_00530"/>
<sequence length="728" mass="81059">MKNIVKIKQHDITDCGAACLTSIAAHYKLRLPIARVRQYTSTDTKGTNVLGLVQAATGLGFTAKGVKGTFESLFKIPTPAIAHVVMQGGLHHFVVIYGVTKQYIIVMDPADGKKHNLLHEEFKKQWSGVLVILMPGSDFKKGNEKKTIFSRFYSLIRPHKSILIQALVGALIYTVLGLSTSLYVQKIVDHVLPSGNYNLMNLMGVLMIVLLLIQVFIGSFKGIFALKTGQQIDAGLILGYYKHLLTLPQHFFDTRRTGEIISRVNDAVKIRFFINDVALNLIVNVCIVVFSFALMFSYYWKLALITLCVLPLYTLVYFIVNAINRKQQRKVMEHTAELESQLVESINAAGTIKRFGVESYANLKTETKFIALLRNVYGSNLNSLFASQASEFISRLFTIILLWAGAFFVLENLLTAGELLSFYALLGYLTGPATSLIGMNKTIQEALIAADRLFEIMDLEREERENKIEMTPEMSGDIQFSDVCFRYGSRAAIFENLTLSIPAGKVTAIVGESGSGKSTLMSLLQNMYPLTGGNISIANHSIKHISHQSLRKIVSVVPQKVDLFSGTVIENIAVGVFQPDMKRILRICHDLGITQFVEKLPNGFLSQLGENGANLSGGQRQRIAIARALYREPEILIMDEATSSLDTLSEKYVQKTIEKLRAAHKTVIIISHRLSSIMHADKIIVLESGKVTEEGTHQQLKLYGKKYSSLWAEQFPAEEKAIFNMLTS</sequence>
<dbReference type="InterPro" id="IPR005074">
    <property type="entry name" value="Peptidase_C39"/>
</dbReference>
<dbReference type="CDD" id="cd18570">
    <property type="entry name" value="ABC_6TM_PCAT1_LagD_like"/>
    <property type="match status" value="1"/>
</dbReference>
<evidence type="ECO:0000256" key="11">
    <source>
        <dbReference type="ARBA" id="ARBA00023136"/>
    </source>
</evidence>
<feature type="domain" description="ABC transporter" evidence="13">
    <location>
        <begin position="478"/>
        <end position="713"/>
    </location>
</feature>
<dbReference type="GO" id="GO:0005524">
    <property type="term" value="F:ATP binding"/>
    <property type="evidence" value="ECO:0007669"/>
    <property type="project" value="UniProtKB-KW"/>
</dbReference>
<feature type="transmembrane region" description="Helical" evidence="12">
    <location>
        <begin position="277"/>
        <end position="296"/>
    </location>
</feature>
<gene>
    <name evidence="16" type="ORF">GXP67_00530</name>
    <name evidence="17" type="ORF">GXP67_31680</name>
</gene>
<evidence type="ECO:0000256" key="12">
    <source>
        <dbReference type="SAM" id="Phobius"/>
    </source>
</evidence>
<evidence type="ECO:0000256" key="1">
    <source>
        <dbReference type="ARBA" id="ARBA00004651"/>
    </source>
</evidence>
<feature type="transmembrane region" description="Helical" evidence="12">
    <location>
        <begin position="197"/>
        <end position="217"/>
    </location>
</feature>
<feature type="transmembrane region" description="Helical" evidence="12">
    <location>
        <begin position="392"/>
        <end position="410"/>
    </location>
</feature>
<feature type="domain" description="ABC transmembrane type-1" evidence="14">
    <location>
        <begin position="164"/>
        <end position="445"/>
    </location>
</feature>
<dbReference type="KEGG" id="rhoz:GXP67_31680"/>
<dbReference type="Gene3D" id="3.40.50.300">
    <property type="entry name" value="P-loop containing nucleotide triphosphate hydrolases"/>
    <property type="match status" value="1"/>
</dbReference>
<proteinExistence type="predicted"/>
<keyword evidence="4" id="KW-0645">Protease</keyword>
<dbReference type="InterPro" id="IPR005897">
    <property type="entry name" value="Pept_C39_ABC_bacteriocin"/>
</dbReference>
<dbReference type="InterPro" id="IPR039421">
    <property type="entry name" value="Type_1_exporter"/>
</dbReference>
<protein>
    <submittedName>
        <fullName evidence="17">Peptidase domain-containing ABC transporter</fullName>
    </submittedName>
</protein>
<dbReference type="SMART" id="SM00382">
    <property type="entry name" value="AAA"/>
    <property type="match status" value="1"/>
</dbReference>
<evidence type="ECO:0000256" key="6">
    <source>
        <dbReference type="ARBA" id="ARBA00022741"/>
    </source>
</evidence>
<evidence type="ECO:0000313" key="18">
    <source>
        <dbReference type="Proteomes" id="UP000480178"/>
    </source>
</evidence>
<evidence type="ECO:0000256" key="4">
    <source>
        <dbReference type="ARBA" id="ARBA00022670"/>
    </source>
</evidence>
<dbReference type="Pfam" id="PF00005">
    <property type="entry name" value="ABC_tran"/>
    <property type="match status" value="1"/>
</dbReference>
<comment type="subcellular location">
    <subcellularLocation>
        <location evidence="1">Cell membrane</location>
        <topology evidence="1">Multi-pass membrane protein</topology>
    </subcellularLocation>
</comment>
<name>A0A6C0GS16_9BACT</name>
<evidence type="ECO:0000256" key="3">
    <source>
        <dbReference type="ARBA" id="ARBA00022475"/>
    </source>
</evidence>
<dbReference type="EMBL" id="CP048222">
    <property type="protein sequence ID" value="QHT65263.1"/>
    <property type="molecule type" value="Genomic_DNA"/>
</dbReference>
<evidence type="ECO:0000259" key="14">
    <source>
        <dbReference type="PROSITE" id="PS50929"/>
    </source>
</evidence>
<keyword evidence="11 12" id="KW-0472">Membrane</keyword>
<evidence type="ECO:0000256" key="2">
    <source>
        <dbReference type="ARBA" id="ARBA00022448"/>
    </source>
</evidence>
<dbReference type="PROSITE" id="PS50929">
    <property type="entry name" value="ABC_TM1F"/>
    <property type="match status" value="1"/>
</dbReference>
<dbReference type="InterPro" id="IPR036640">
    <property type="entry name" value="ABC1_TM_sf"/>
</dbReference>
<dbReference type="GO" id="GO:0016887">
    <property type="term" value="F:ATP hydrolysis activity"/>
    <property type="evidence" value="ECO:0007669"/>
    <property type="project" value="InterPro"/>
</dbReference>
<dbReference type="InterPro" id="IPR003593">
    <property type="entry name" value="AAA+_ATPase"/>
</dbReference>
<reference evidence="17 18" key="1">
    <citation type="submission" date="2020-01" db="EMBL/GenBank/DDBJ databases">
        <authorList>
            <person name="Kim M.K."/>
        </authorList>
    </citation>
    <scope>NUCLEOTIDE SEQUENCE [LARGE SCALE GENOMIC DNA]</scope>
    <source>
        <strain evidence="17 18">172606-1</strain>
    </source>
</reference>
<feature type="transmembrane region" description="Helical" evidence="12">
    <location>
        <begin position="162"/>
        <end position="185"/>
    </location>
</feature>
<feature type="transmembrane region" description="Helical" evidence="12">
    <location>
        <begin position="302"/>
        <end position="323"/>
    </location>
</feature>
<keyword evidence="18" id="KW-1185">Reference proteome</keyword>
<keyword evidence="3" id="KW-1003">Cell membrane</keyword>
<evidence type="ECO:0000256" key="9">
    <source>
        <dbReference type="ARBA" id="ARBA00022967"/>
    </source>
</evidence>
<dbReference type="InterPro" id="IPR003439">
    <property type="entry name" value="ABC_transporter-like_ATP-bd"/>
</dbReference>
<dbReference type="Pfam" id="PF03412">
    <property type="entry name" value="Peptidase_C39"/>
    <property type="match status" value="1"/>
</dbReference>
<dbReference type="PROSITE" id="PS50990">
    <property type="entry name" value="PEPTIDASE_C39"/>
    <property type="match status" value="1"/>
</dbReference>
<keyword evidence="6" id="KW-0547">Nucleotide-binding</keyword>
<dbReference type="CDD" id="cd02418">
    <property type="entry name" value="Peptidase_C39B"/>
    <property type="match status" value="1"/>
</dbReference>
<dbReference type="InterPro" id="IPR011527">
    <property type="entry name" value="ABC1_TM_dom"/>
</dbReference>
<dbReference type="PROSITE" id="PS50893">
    <property type="entry name" value="ABC_TRANSPORTER_2"/>
    <property type="match status" value="1"/>
</dbReference>
<dbReference type="SUPFAM" id="SSF52540">
    <property type="entry name" value="P-loop containing nucleoside triphosphate hydrolases"/>
    <property type="match status" value="1"/>
</dbReference>
<keyword evidence="9" id="KW-1278">Translocase</keyword>
<dbReference type="SUPFAM" id="SSF90123">
    <property type="entry name" value="ABC transporter transmembrane region"/>
    <property type="match status" value="1"/>
</dbReference>
<keyword evidence="8" id="KW-0067">ATP-binding</keyword>
<keyword evidence="10 12" id="KW-1133">Transmembrane helix</keyword>
<dbReference type="GO" id="GO:0015421">
    <property type="term" value="F:ABC-type oligopeptide transporter activity"/>
    <property type="evidence" value="ECO:0007669"/>
    <property type="project" value="TreeGrafter"/>
</dbReference>
<dbReference type="Pfam" id="PF00664">
    <property type="entry name" value="ABC_membrane"/>
    <property type="match status" value="1"/>
</dbReference>
<dbReference type="PANTHER" id="PTHR43394">
    <property type="entry name" value="ATP-DEPENDENT PERMEASE MDL1, MITOCHONDRIAL"/>
    <property type="match status" value="1"/>
</dbReference>
<dbReference type="GO" id="GO:0043214">
    <property type="term" value="F:ABC-type bacteriocin transporter activity"/>
    <property type="evidence" value="ECO:0007669"/>
    <property type="project" value="InterPro"/>
</dbReference>
<keyword evidence="2" id="KW-0813">Transport</keyword>
<dbReference type="NCBIfam" id="TIGR01193">
    <property type="entry name" value="bacteriocin_ABC"/>
    <property type="match status" value="1"/>
</dbReference>
<evidence type="ECO:0000256" key="10">
    <source>
        <dbReference type="ARBA" id="ARBA00022989"/>
    </source>
</evidence>